<dbReference type="PANTHER" id="PTHR11505">
    <property type="entry name" value="L1 TRANSPOSABLE ELEMENT-RELATED"/>
    <property type="match status" value="1"/>
</dbReference>
<reference evidence="4" key="1">
    <citation type="submission" date="2024-04" db="EMBL/GenBank/DDBJ databases">
        <title>Salinicola lusitanus LLJ914,a marine bacterium isolated from the Okinawa Trough.</title>
        <authorList>
            <person name="Li J."/>
        </authorList>
    </citation>
    <scope>NUCLEOTIDE SEQUENCE [LARGE SCALE GENOMIC DNA]</scope>
</reference>
<feature type="compositionally biased region" description="Basic and acidic residues" evidence="2">
    <location>
        <begin position="16"/>
        <end position="31"/>
    </location>
</feature>
<evidence type="ECO:0000256" key="2">
    <source>
        <dbReference type="SAM" id="MobiDB-lite"/>
    </source>
</evidence>
<evidence type="ECO:0000313" key="3">
    <source>
        <dbReference type="EMBL" id="KAK7898705.1"/>
    </source>
</evidence>
<feature type="coiled-coil region" evidence="1">
    <location>
        <begin position="53"/>
        <end position="116"/>
    </location>
</feature>
<protein>
    <recommendedName>
        <fullName evidence="5">L1 transposable element RRM domain-containing protein</fullName>
    </recommendedName>
</protein>
<evidence type="ECO:0000313" key="4">
    <source>
        <dbReference type="Proteomes" id="UP001460270"/>
    </source>
</evidence>
<dbReference type="Proteomes" id="UP001460270">
    <property type="component" value="Unassembled WGS sequence"/>
</dbReference>
<evidence type="ECO:0008006" key="5">
    <source>
        <dbReference type="Google" id="ProtNLM"/>
    </source>
</evidence>
<dbReference type="InterPro" id="IPR004244">
    <property type="entry name" value="Transposase_22"/>
</dbReference>
<accession>A0AAW0NPT8</accession>
<feature type="region of interest" description="Disordered" evidence="2">
    <location>
        <begin position="1"/>
        <end position="35"/>
    </location>
</feature>
<dbReference type="Gene3D" id="3.30.70.1820">
    <property type="entry name" value="L1 transposable element, RRM domain"/>
    <property type="match status" value="1"/>
</dbReference>
<dbReference type="AlphaFoldDB" id="A0AAW0NPT8"/>
<feature type="region of interest" description="Disordered" evidence="2">
    <location>
        <begin position="296"/>
        <end position="322"/>
    </location>
</feature>
<keyword evidence="1" id="KW-0175">Coiled coil</keyword>
<proteinExistence type="predicted"/>
<dbReference type="EMBL" id="JBBPFD010000014">
    <property type="protein sequence ID" value="KAK7898705.1"/>
    <property type="molecule type" value="Genomic_DNA"/>
</dbReference>
<name>A0AAW0NPT8_9GOBI</name>
<evidence type="ECO:0000256" key="1">
    <source>
        <dbReference type="SAM" id="Coils"/>
    </source>
</evidence>
<sequence length="322" mass="36792">MSGGVKTRSHTKGKTHKEEEKMDSLQQREEAESVSTMLKDIKSELQIFRAENKQDLQNIREELRQDVKAELATFKTEVNQSIFANTERAIALENKLTEAEARITEAETLNAAMKDALTKVVENYKAVQRKVTDLEGRSRRNNVRLYGVPEGAEGDSMSRFVDGLLKKALSLPQDTSLQIQRAHRALTGKPDQNAPPRSIIINFQEYTRKEEILKKAWAGKVMYEGQRISFDHDYATEVAQKRREYGNIKKTLKEKGVRFQTPLDKIRIHWDTGTRTYGSAREAALEMRRRGYSVSIPGADSTDMGPEMERLSRATEWQRVGE</sequence>
<comment type="caution">
    <text evidence="3">The sequence shown here is derived from an EMBL/GenBank/DDBJ whole genome shotgun (WGS) entry which is preliminary data.</text>
</comment>
<organism evidence="3 4">
    <name type="scientific">Mugilogobius chulae</name>
    <name type="common">yellowstripe goby</name>
    <dbReference type="NCBI Taxonomy" id="88201"/>
    <lineage>
        <taxon>Eukaryota</taxon>
        <taxon>Metazoa</taxon>
        <taxon>Chordata</taxon>
        <taxon>Craniata</taxon>
        <taxon>Vertebrata</taxon>
        <taxon>Euteleostomi</taxon>
        <taxon>Actinopterygii</taxon>
        <taxon>Neopterygii</taxon>
        <taxon>Teleostei</taxon>
        <taxon>Neoteleostei</taxon>
        <taxon>Acanthomorphata</taxon>
        <taxon>Gobiaria</taxon>
        <taxon>Gobiiformes</taxon>
        <taxon>Gobioidei</taxon>
        <taxon>Gobiidae</taxon>
        <taxon>Gobionellinae</taxon>
        <taxon>Mugilogobius</taxon>
    </lineage>
</organism>
<gene>
    <name evidence="3" type="ORF">WMY93_019558</name>
</gene>
<keyword evidence="4" id="KW-1185">Reference proteome</keyword>